<dbReference type="SUPFAM" id="SSF53448">
    <property type="entry name" value="Nucleotide-diphospho-sugar transferases"/>
    <property type="match status" value="1"/>
</dbReference>
<name>A0A7C1FU22_THERO</name>
<dbReference type="PANTHER" id="PTHR43777:SF1">
    <property type="entry name" value="MOLYBDENUM COFACTOR CYTIDYLYLTRANSFERASE"/>
    <property type="match status" value="1"/>
</dbReference>
<dbReference type="EMBL" id="DSJL01000001">
    <property type="protein sequence ID" value="HEF64221.1"/>
    <property type="molecule type" value="Genomic_DNA"/>
</dbReference>
<proteinExistence type="predicted"/>
<dbReference type="Pfam" id="PF12804">
    <property type="entry name" value="NTP_transf_3"/>
    <property type="match status" value="1"/>
</dbReference>
<protein>
    <submittedName>
        <fullName evidence="2">Nucleotidyltransferase family protein</fullName>
    </submittedName>
</protein>
<comment type="caution">
    <text evidence="2">The sequence shown here is derived from an EMBL/GenBank/DDBJ whole genome shotgun (WGS) entry which is preliminary data.</text>
</comment>
<sequence length="233" mass="25708">MVIVRIGAVVLAGGRSERLGRPKQLLPWDSRTLIETVIDEVCRTPSLTAVVVVLRPEVAEQLGVQPGESLGCARVALPETEGEGCAASYRSGLTALEDSRLDGVVIVLGDQPGLRAETIERVVKVWSESGAPLAATRYRDGEGHPLVFGKELFGELVALRGEKAAWKLVDRYRDRVLWVEFDEPMPRDIDTEEDYRAVREAWEGRARTEGHLLTRLPEREKGGVGDRREGTAE</sequence>
<accession>A0A7C1FU22</accession>
<organism evidence="2">
    <name type="scientific">Thermomicrobium roseum</name>
    <dbReference type="NCBI Taxonomy" id="500"/>
    <lineage>
        <taxon>Bacteria</taxon>
        <taxon>Pseudomonadati</taxon>
        <taxon>Thermomicrobiota</taxon>
        <taxon>Thermomicrobia</taxon>
        <taxon>Thermomicrobiales</taxon>
        <taxon>Thermomicrobiaceae</taxon>
        <taxon>Thermomicrobium</taxon>
    </lineage>
</organism>
<reference evidence="2" key="1">
    <citation type="journal article" date="2020" name="mSystems">
        <title>Genome- and Community-Level Interaction Insights into Carbon Utilization and Element Cycling Functions of Hydrothermarchaeota in Hydrothermal Sediment.</title>
        <authorList>
            <person name="Zhou Z."/>
            <person name="Liu Y."/>
            <person name="Xu W."/>
            <person name="Pan J."/>
            <person name="Luo Z.H."/>
            <person name="Li M."/>
        </authorList>
    </citation>
    <scope>NUCLEOTIDE SEQUENCE [LARGE SCALE GENOMIC DNA]</scope>
    <source>
        <strain evidence="2">SpSt-222</strain>
    </source>
</reference>
<dbReference type="CDD" id="cd04182">
    <property type="entry name" value="GT_2_like_f"/>
    <property type="match status" value="1"/>
</dbReference>
<dbReference type="GO" id="GO:0016779">
    <property type="term" value="F:nucleotidyltransferase activity"/>
    <property type="evidence" value="ECO:0007669"/>
    <property type="project" value="UniProtKB-ARBA"/>
</dbReference>
<dbReference type="InterPro" id="IPR029044">
    <property type="entry name" value="Nucleotide-diphossugar_trans"/>
</dbReference>
<dbReference type="InterPro" id="IPR025877">
    <property type="entry name" value="MobA-like_NTP_Trfase"/>
</dbReference>
<evidence type="ECO:0000259" key="1">
    <source>
        <dbReference type="Pfam" id="PF12804"/>
    </source>
</evidence>
<dbReference type="Gene3D" id="3.90.550.10">
    <property type="entry name" value="Spore Coat Polysaccharide Biosynthesis Protein SpsA, Chain A"/>
    <property type="match status" value="1"/>
</dbReference>
<keyword evidence="2" id="KW-0808">Transferase</keyword>
<evidence type="ECO:0000313" key="2">
    <source>
        <dbReference type="EMBL" id="HEF64221.1"/>
    </source>
</evidence>
<dbReference type="AlphaFoldDB" id="A0A7C1FU22"/>
<feature type="domain" description="MobA-like NTP transferase" evidence="1">
    <location>
        <begin position="8"/>
        <end position="174"/>
    </location>
</feature>
<gene>
    <name evidence="2" type="ORF">ENP47_01195</name>
</gene>
<dbReference type="PANTHER" id="PTHR43777">
    <property type="entry name" value="MOLYBDENUM COFACTOR CYTIDYLYLTRANSFERASE"/>
    <property type="match status" value="1"/>
</dbReference>